<feature type="transmembrane region" description="Helical" evidence="5">
    <location>
        <begin position="219"/>
        <end position="245"/>
    </location>
</feature>
<evidence type="ECO:0000256" key="5">
    <source>
        <dbReference type="SAM" id="Phobius"/>
    </source>
</evidence>
<keyword evidence="4 5" id="KW-0472">Membrane</keyword>
<comment type="subcellular location">
    <subcellularLocation>
        <location evidence="1">Membrane</location>
        <topology evidence="1">Multi-pass membrane protein</topology>
    </subcellularLocation>
</comment>
<evidence type="ECO:0000313" key="7">
    <source>
        <dbReference type="EMBL" id="MFD1608023.1"/>
    </source>
</evidence>
<dbReference type="PANTHER" id="PTHR43229:SF6">
    <property type="entry name" value="ABC-TYPE MULTIDRUG TRANSPORT SYSTEM, PERMEASE COMPONENT"/>
    <property type="match status" value="1"/>
</dbReference>
<feature type="transmembrane region" description="Helical" evidence="5">
    <location>
        <begin position="145"/>
        <end position="166"/>
    </location>
</feature>
<feature type="transmembrane region" description="Helical" evidence="5">
    <location>
        <begin position="64"/>
        <end position="82"/>
    </location>
</feature>
<feature type="transmembrane region" description="Helical" evidence="5">
    <location>
        <begin position="178"/>
        <end position="199"/>
    </location>
</feature>
<proteinExistence type="predicted"/>
<evidence type="ECO:0000256" key="3">
    <source>
        <dbReference type="ARBA" id="ARBA00022989"/>
    </source>
</evidence>
<evidence type="ECO:0000256" key="2">
    <source>
        <dbReference type="ARBA" id="ARBA00022692"/>
    </source>
</evidence>
<dbReference type="RefSeq" id="WP_251512215.1">
    <property type="nucleotide sequence ID" value="NZ_JAMBON010000004.1"/>
</dbReference>
<feature type="transmembrane region" description="Helical" evidence="5">
    <location>
        <begin position="103"/>
        <end position="125"/>
    </location>
</feature>
<sequence length="258" mass="29136">MAAWLNLLKANLKKEYLELKRYLPNTIAMILTFYIIFLGLFGVIQIVGDPTTQDANTQYVIVNYIFWFLAFSIINSIGYEILNEAMRGTLEQLSMSPMGIWRIMAVRLISTTIINLIIVIILLHISMATAGQWLNVDVVTLAPIMLLTLIGMFGISFIIAGITIIVKQIQAFLQILQFILMALTFIPISLSPIIQFLPFVKGIDMVREVMIHGVGLSQFAVYDFVVLIVNALFYFVLGLAIFIYCERVAMQKGLLAHY</sequence>
<feature type="transmembrane region" description="Helical" evidence="5">
    <location>
        <begin position="22"/>
        <end position="44"/>
    </location>
</feature>
<dbReference type="InterPro" id="IPR051784">
    <property type="entry name" value="Nod_factor_ABC_transporter"/>
</dbReference>
<dbReference type="PANTHER" id="PTHR43229">
    <property type="entry name" value="NODULATION PROTEIN J"/>
    <property type="match status" value="1"/>
</dbReference>
<keyword evidence="3 5" id="KW-1133">Transmembrane helix</keyword>
<dbReference type="Proteomes" id="UP001597221">
    <property type="component" value="Unassembled WGS sequence"/>
</dbReference>
<reference evidence="8" key="1">
    <citation type="journal article" date="2019" name="Int. J. Syst. Evol. Microbiol.">
        <title>The Global Catalogue of Microorganisms (GCM) 10K type strain sequencing project: providing services to taxonomists for standard genome sequencing and annotation.</title>
        <authorList>
            <consortium name="The Broad Institute Genomics Platform"/>
            <consortium name="The Broad Institute Genome Sequencing Center for Infectious Disease"/>
            <person name="Wu L."/>
            <person name="Ma J."/>
        </authorList>
    </citation>
    <scope>NUCLEOTIDE SEQUENCE [LARGE SCALE GENOMIC DNA]</scope>
    <source>
        <strain evidence="8">CGMCC 1.12376</strain>
    </source>
</reference>
<protein>
    <submittedName>
        <fullName evidence="7">ABC transporter permease</fullName>
    </submittedName>
</protein>
<name>A0ABW4HQY4_9BACI</name>
<feature type="domain" description="ABC-2 type transporter transmembrane" evidence="6">
    <location>
        <begin position="51"/>
        <end position="239"/>
    </location>
</feature>
<gene>
    <name evidence="7" type="ORF">ACFSBH_10180</name>
</gene>
<keyword evidence="2 5" id="KW-0812">Transmembrane</keyword>
<dbReference type="EMBL" id="JBHUDE010000046">
    <property type="protein sequence ID" value="MFD1608023.1"/>
    <property type="molecule type" value="Genomic_DNA"/>
</dbReference>
<evidence type="ECO:0000259" key="6">
    <source>
        <dbReference type="Pfam" id="PF12698"/>
    </source>
</evidence>
<comment type="caution">
    <text evidence="7">The sequence shown here is derived from an EMBL/GenBank/DDBJ whole genome shotgun (WGS) entry which is preliminary data.</text>
</comment>
<organism evidence="7 8">
    <name type="scientific">Oceanobacillus luteolus</name>
    <dbReference type="NCBI Taxonomy" id="1274358"/>
    <lineage>
        <taxon>Bacteria</taxon>
        <taxon>Bacillati</taxon>
        <taxon>Bacillota</taxon>
        <taxon>Bacilli</taxon>
        <taxon>Bacillales</taxon>
        <taxon>Bacillaceae</taxon>
        <taxon>Oceanobacillus</taxon>
    </lineage>
</organism>
<accession>A0ABW4HQY4</accession>
<evidence type="ECO:0000256" key="1">
    <source>
        <dbReference type="ARBA" id="ARBA00004141"/>
    </source>
</evidence>
<keyword evidence="8" id="KW-1185">Reference proteome</keyword>
<dbReference type="Pfam" id="PF12698">
    <property type="entry name" value="ABC2_membrane_3"/>
    <property type="match status" value="1"/>
</dbReference>
<evidence type="ECO:0000256" key="4">
    <source>
        <dbReference type="ARBA" id="ARBA00023136"/>
    </source>
</evidence>
<dbReference type="InterPro" id="IPR013525">
    <property type="entry name" value="ABC2_TM"/>
</dbReference>
<evidence type="ECO:0000313" key="8">
    <source>
        <dbReference type="Proteomes" id="UP001597221"/>
    </source>
</evidence>